<dbReference type="PROSITE" id="PS51330">
    <property type="entry name" value="DHFR_2"/>
    <property type="match status" value="1"/>
</dbReference>
<keyword evidence="4" id="KW-0554">One-carbon metabolism</keyword>
<dbReference type="GeneID" id="85226785"/>
<dbReference type="PROSITE" id="PS00075">
    <property type="entry name" value="DHFR_1"/>
    <property type="match status" value="1"/>
</dbReference>
<dbReference type="GO" id="GO:0005739">
    <property type="term" value="C:mitochondrion"/>
    <property type="evidence" value="ECO:0007669"/>
    <property type="project" value="TreeGrafter"/>
</dbReference>
<evidence type="ECO:0000259" key="8">
    <source>
        <dbReference type="PROSITE" id="PS51330"/>
    </source>
</evidence>
<dbReference type="GO" id="GO:0046655">
    <property type="term" value="P:folic acid metabolic process"/>
    <property type="evidence" value="ECO:0007669"/>
    <property type="project" value="TreeGrafter"/>
</dbReference>
<evidence type="ECO:0000313" key="10">
    <source>
        <dbReference type="Proteomes" id="UP001217754"/>
    </source>
</evidence>
<dbReference type="EC" id="1.5.1.3" evidence="2"/>
<keyword evidence="10" id="KW-1185">Reference proteome</keyword>
<dbReference type="GO" id="GO:0006730">
    <property type="term" value="P:one-carbon metabolic process"/>
    <property type="evidence" value="ECO:0007669"/>
    <property type="project" value="UniProtKB-KW"/>
</dbReference>
<dbReference type="GO" id="GO:0046452">
    <property type="term" value="P:dihydrofolate metabolic process"/>
    <property type="evidence" value="ECO:0007669"/>
    <property type="project" value="TreeGrafter"/>
</dbReference>
<keyword evidence="6 9" id="KW-0560">Oxidoreductase</keyword>
<reference evidence="9" key="1">
    <citation type="submission" date="2023-03" db="EMBL/GenBank/DDBJ databases">
        <title>Mating type loci evolution in Malassezia.</title>
        <authorList>
            <person name="Coelho M.A."/>
        </authorList>
    </citation>
    <scope>NUCLEOTIDE SEQUENCE</scope>
    <source>
        <strain evidence="9">CBS 9431</strain>
    </source>
</reference>
<dbReference type="GO" id="GO:0046654">
    <property type="term" value="P:tetrahydrofolate biosynthetic process"/>
    <property type="evidence" value="ECO:0007669"/>
    <property type="project" value="InterPro"/>
</dbReference>
<dbReference type="InterPro" id="IPR024072">
    <property type="entry name" value="DHFR-like_dom_sf"/>
</dbReference>
<dbReference type="SUPFAM" id="SSF53597">
    <property type="entry name" value="Dihydrofolate reductase-like"/>
    <property type="match status" value="1"/>
</dbReference>
<dbReference type="PANTHER" id="PTHR48069:SF3">
    <property type="entry name" value="DIHYDROFOLATE REDUCTASE"/>
    <property type="match status" value="1"/>
</dbReference>
<comment type="pathway">
    <text evidence="1">Cofactor biosynthesis; tetrahydrofolate biosynthesis; 5,6,7,8-tetrahydrofolate from 7,8-dihydrofolate: step 1/1.</text>
</comment>
<keyword evidence="5" id="KW-0521">NADP</keyword>
<feature type="domain" description="DHFR" evidence="8">
    <location>
        <begin position="10"/>
        <end position="272"/>
    </location>
</feature>
<dbReference type="RefSeq" id="XP_060123045.1">
    <property type="nucleotide sequence ID" value="XM_060267062.1"/>
</dbReference>
<dbReference type="AlphaFoldDB" id="A0AAF0F822"/>
<evidence type="ECO:0000313" key="9">
    <source>
        <dbReference type="EMBL" id="WFD40148.1"/>
    </source>
</evidence>
<dbReference type="InterPro" id="IPR001796">
    <property type="entry name" value="DHFR_dom"/>
</dbReference>
<dbReference type="PANTHER" id="PTHR48069">
    <property type="entry name" value="DIHYDROFOLATE REDUCTASE"/>
    <property type="match status" value="1"/>
</dbReference>
<dbReference type="GO" id="GO:0050661">
    <property type="term" value="F:NADP binding"/>
    <property type="evidence" value="ECO:0007669"/>
    <property type="project" value="InterPro"/>
</dbReference>
<proteinExistence type="inferred from homology"/>
<name>A0AAF0F822_9BASI</name>
<dbReference type="InterPro" id="IPR012259">
    <property type="entry name" value="DHFR"/>
</dbReference>
<dbReference type="Pfam" id="PF00186">
    <property type="entry name" value="DHFR_1"/>
    <property type="match status" value="2"/>
</dbReference>
<evidence type="ECO:0000256" key="7">
    <source>
        <dbReference type="RuleBase" id="RU004474"/>
    </source>
</evidence>
<dbReference type="CDD" id="cd00209">
    <property type="entry name" value="DHFR"/>
    <property type="match status" value="1"/>
</dbReference>
<evidence type="ECO:0000256" key="2">
    <source>
        <dbReference type="ARBA" id="ARBA00012856"/>
    </source>
</evidence>
<dbReference type="Gene3D" id="3.40.430.10">
    <property type="entry name" value="Dihydrofolate Reductase, subunit A"/>
    <property type="match status" value="1"/>
</dbReference>
<organism evidence="9 10">
    <name type="scientific">Malassezia japonica</name>
    <dbReference type="NCBI Taxonomy" id="223818"/>
    <lineage>
        <taxon>Eukaryota</taxon>
        <taxon>Fungi</taxon>
        <taxon>Dikarya</taxon>
        <taxon>Basidiomycota</taxon>
        <taxon>Ustilaginomycotina</taxon>
        <taxon>Malasseziomycetes</taxon>
        <taxon>Malasseziales</taxon>
        <taxon>Malasseziaceae</taxon>
        <taxon>Malassezia</taxon>
    </lineage>
</organism>
<accession>A0AAF0F822</accession>
<dbReference type="EMBL" id="CP119962">
    <property type="protein sequence ID" value="WFD40148.1"/>
    <property type="molecule type" value="Genomic_DNA"/>
</dbReference>
<protein>
    <recommendedName>
        <fullName evidence="3">Dihydrofolate reductase</fullName>
        <ecNumber evidence="2">1.5.1.3</ecNumber>
    </recommendedName>
</protein>
<evidence type="ECO:0000256" key="3">
    <source>
        <dbReference type="ARBA" id="ARBA00018886"/>
    </source>
</evidence>
<evidence type="ECO:0000256" key="5">
    <source>
        <dbReference type="ARBA" id="ARBA00022857"/>
    </source>
</evidence>
<evidence type="ECO:0000256" key="1">
    <source>
        <dbReference type="ARBA" id="ARBA00004903"/>
    </source>
</evidence>
<sequence length="281" mass="31088">MTRPNLGALRMTIVVAASLKNGIGAKGTLPWRLPKDMAYFRAATSHVVDTPRDDAAMGAAGYEKRAVPIKNAVIMGRNTWDSIPPKFRPLSDRINVVVSTTMKQADLGLPAPDADTVVVASFEDAVSLLQERRLARYMDVSSGSALGHTFIVGGAAIYRHVLTTTSPAWALENLLVTRIMRPHAENELYDVFLDEFRSEKQQAWEEDTAKACVDVLPTDERLCPDELDDRAVWRQATSAEHKTFLADAPHAAQVGQIFHDKGIAIQFQLWRRRDLPKDGAV</sequence>
<dbReference type="GO" id="GO:0004146">
    <property type="term" value="F:dihydrofolate reductase activity"/>
    <property type="evidence" value="ECO:0007669"/>
    <property type="project" value="UniProtKB-EC"/>
</dbReference>
<dbReference type="PRINTS" id="PR00070">
    <property type="entry name" value="DHFR"/>
</dbReference>
<dbReference type="Proteomes" id="UP001217754">
    <property type="component" value="Chromosome 5"/>
</dbReference>
<gene>
    <name evidence="9" type="ORF">MJAP1_003134</name>
</gene>
<evidence type="ECO:0000256" key="4">
    <source>
        <dbReference type="ARBA" id="ARBA00022563"/>
    </source>
</evidence>
<dbReference type="InterPro" id="IPR017925">
    <property type="entry name" value="DHFR_CS"/>
</dbReference>
<comment type="similarity">
    <text evidence="7">Belongs to the dihydrofolate reductase family.</text>
</comment>
<evidence type="ECO:0000256" key="6">
    <source>
        <dbReference type="ARBA" id="ARBA00023002"/>
    </source>
</evidence>